<dbReference type="InterPro" id="IPR010260">
    <property type="entry name" value="AlpA"/>
</dbReference>
<dbReference type="Proteomes" id="UP001597101">
    <property type="component" value="Unassembled WGS sequence"/>
</dbReference>
<gene>
    <name evidence="1" type="ORF">ACFQ14_00840</name>
</gene>
<reference evidence="2" key="1">
    <citation type="journal article" date="2019" name="Int. J. Syst. Evol. Microbiol.">
        <title>The Global Catalogue of Microorganisms (GCM) 10K type strain sequencing project: providing services to taxonomists for standard genome sequencing and annotation.</title>
        <authorList>
            <consortium name="The Broad Institute Genomics Platform"/>
            <consortium name="The Broad Institute Genome Sequencing Center for Infectious Disease"/>
            <person name="Wu L."/>
            <person name="Ma J."/>
        </authorList>
    </citation>
    <scope>NUCLEOTIDE SEQUENCE [LARGE SCALE GENOMIC DNA]</scope>
    <source>
        <strain evidence="2">CCUG 60023</strain>
    </source>
</reference>
<dbReference type="EMBL" id="JBHTJV010000002">
    <property type="protein sequence ID" value="MFD0914946.1"/>
    <property type="molecule type" value="Genomic_DNA"/>
</dbReference>
<protein>
    <submittedName>
        <fullName evidence="1">Helix-turn-helix transcriptional regulator</fullName>
    </submittedName>
</protein>
<comment type="caution">
    <text evidence="1">The sequence shown here is derived from an EMBL/GenBank/DDBJ whole genome shotgun (WGS) entry which is preliminary data.</text>
</comment>
<dbReference type="Pfam" id="PF05930">
    <property type="entry name" value="Phage_AlpA"/>
    <property type="match status" value="1"/>
</dbReference>
<proteinExistence type="predicted"/>
<accession>A0ABW3F914</accession>
<dbReference type="Gene3D" id="1.10.238.160">
    <property type="match status" value="1"/>
</dbReference>
<evidence type="ECO:0000313" key="1">
    <source>
        <dbReference type="EMBL" id="MFD0914946.1"/>
    </source>
</evidence>
<name>A0ABW3F914_9HYPH</name>
<dbReference type="RefSeq" id="WP_377210800.1">
    <property type="nucleotide sequence ID" value="NZ_JBHTJV010000002.1"/>
</dbReference>
<organism evidence="1 2">
    <name type="scientific">Pseudahrensia aquimaris</name>
    <dbReference type="NCBI Taxonomy" id="744461"/>
    <lineage>
        <taxon>Bacteria</taxon>
        <taxon>Pseudomonadati</taxon>
        <taxon>Pseudomonadota</taxon>
        <taxon>Alphaproteobacteria</taxon>
        <taxon>Hyphomicrobiales</taxon>
        <taxon>Ahrensiaceae</taxon>
        <taxon>Pseudahrensia</taxon>
    </lineage>
</organism>
<sequence length="80" mass="8989">MSKKPHKSKDYWVEIPPVAPLLRPNEVLELTGLSRTTLYSLIAAGNFPPFMIIGQRASAMPKVWLDAYVQHQAALINNDK</sequence>
<keyword evidence="2" id="KW-1185">Reference proteome</keyword>
<evidence type="ECO:0000313" key="2">
    <source>
        <dbReference type="Proteomes" id="UP001597101"/>
    </source>
</evidence>